<keyword evidence="3" id="KW-1185">Reference proteome</keyword>
<feature type="transmembrane region" description="Helical" evidence="1">
    <location>
        <begin position="140"/>
        <end position="160"/>
    </location>
</feature>
<keyword evidence="1" id="KW-0812">Transmembrane</keyword>
<protein>
    <submittedName>
        <fullName evidence="2">Tape-measure protein</fullName>
    </submittedName>
</protein>
<proteinExistence type="predicted"/>
<evidence type="ECO:0000313" key="3">
    <source>
        <dbReference type="Proteomes" id="UP001291653"/>
    </source>
</evidence>
<feature type="transmembrane region" description="Helical" evidence="1">
    <location>
        <begin position="167"/>
        <end position="186"/>
    </location>
</feature>
<reference evidence="2 3" key="1">
    <citation type="submission" date="2022-10" db="EMBL/GenBank/DDBJ databases">
        <title>Draft genome sequence of Streptomyces sp. YSPA8.</title>
        <authorList>
            <person name="Moriuchi R."/>
            <person name="Dohra H."/>
            <person name="Yamamura H."/>
            <person name="Kodani S."/>
        </authorList>
    </citation>
    <scope>NUCLEOTIDE SEQUENCE [LARGE SCALE GENOMIC DNA]</scope>
    <source>
        <strain evidence="2 3">YSPA8</strain>
    </source>
</reference>
<gene>
    <name evidence="2" type="ORF">SYYSPA8_24620</name>
</gene>
<keyword evidence="1" id="KW-1133">Transmembrane helix</keyword>
<dbReference type="RefSeq" id="WP_323449544.1">
    <property type="nucleotide sequence ID" value="NZ_BSBI01000011.1"/>
</dbReference>
<evidence type="ECO:0000313" key="2">
    <source>
        <dbReference type="EMBL" id="GLF97543.1"/>
    </source>
</evidence>
<evidence type="ECO:0000256" key="1">
    <source>
        <dbReference type="SAM" id="Phobius"/>
    </source>
</evidence>
<comment type="caution">
    <text evidence="2">The sequence shown here is derived from an EMBL/GenBank/DDBJ whole genome shotgun (WGS) entry which is preliminary data.</text>
</comment>
<organism evidence="2 3">
    <name type="scientific">Streptomyces yaizuensis</name>
    <dbReference type="NCBI Taxonomy" id="2989713"/>
    <lineage>
        <taxon>Bacteria</taxon>
        <taxon>Bacillati</taxon>
        <taxon>Actinomycetota</taxon>
        <taxon>Actinomycetes</taxon>
        <taxon>Kitasatosporales</taxon>
        <taxon>Streptomycetaceae</taxon>
        <taxon>Streptomyces</taxon>
    </lineage>
</organism>
<dbReference type="EMBL" id="BSBI01000011">
    <property type="protein sequence ID" value="GLF97543.1"/>
    <property type="molecule type" value="Genomic_DNA"/>
</dbReference>
<accession>A0ABQ5P4M3</accession>
<name>A0ABQ5P4M3_9ACTN</name>
<sequence length="433" mass="43625">MSALALGRGGPAGAADPVGNLLAGMVQPLNQLRAQVKQMTGAARSSVATLRTAAGSVDRIRSAADSARGAVSGLRTGATGSVRPVTAVGTSAGRAAAGLEANGRSTRSSSGAAAALAGGAAGLVSVTELLGAAGVTIGPLMTALGGGLMVAAGAVMAMNVTMRANPIGFVAGLLVPIVAYLIELAVNSRTGQRIIKQVFDQVLKGFQAIGRFLAPVVGFYATVISTAFGVVRAVVTGELGSVGAVIGKGFPAVRDGVGRATNAVTGLIRTTWNGLRNAVKPLVDWITKDIPAGFTRVKNATGDTLGGIGGFITTGFQLVAGAFKLPLEGLISFANWVIDKLNGLSFSILGKKFGVDIPKIPMLAEGGVALPASGSRPGAVLPLGAVAALRAAEPRERSGVREPRRVRLETYREPAGRGAYGVAEELLFLARAA</sequence>
<keyword evidence="1" id="KW-0472">Membrane</keyword>
<dbReference type="Proteomes" id="UP001291653">
    <property type="component" value="Unassembled WGS sequence"/>
</dbReference>